<dbReference type="EMBL" id="CP054139">
    <property type="protein sequence ID" value="QKJ29888.1"/>
    <property type="molecule type" value="Genomic_DNA"/>
</dbReference>
<protein>
    <recommendedName>
        <fullName evidence="3">Nuclear transport factor 2 family protein</fullName>
    </recommendedName>
</protein>
<dbReference type="RefSeq" id="WP_173414578.1">
    <property type="nucleotide sequence ID" value="NZ_CP054139.1"/>
</dbReference>
<name>A0A7D4PTD1_9SPHI</name>
<dbReference type="Proteomes" id="UP000505355">
    <property type="component" value="Chromosome"/>
</dbReference>
<evidence type="ECO:0000313" key="2">
    <source>
        <dbReference type="Proteomes" id="UP000505355"/>
    </source>
</evidence>
<accession>A0A7D4PTD1</accession>
<dbReference type="AlphaFoldDB" id="A0A7D4PTD1"/>
<gene>
    <name evidence="1" type="ORF">HQ865_09015</name>
</gene>
<keyword evidence="2" id="KW-1185">Reference proteome</keyword>
<evidence type="ECO:0008006" key="3">
    <source>
        <dbReference type="Google" id="ProtNLM"/>
    </source>
</evidence>
<reference evidence="1 2" key="1">
    <citation type="submission" date="2020-05" db="EMBL/GenBank/DDBJ databases">
        <title>Mucilaginibacter mali sp. nov.</title>
        <authorList>
            <person name="Kim H.S."/>
            <person name="Lee K.C."/>
            <person name="Suh M.K."/>
            <person name="Kim J.-S."/>
            <person name="Han K.-I."/>
            <person name="Eom M.K."/>
            <person name="Shin Y.K."/>
            <person name="Lee J.-S."/>
        </authorList>
    </citation>
    <scope>NUCLEOTIDE SEQUENCE [LARGE SCALE GENOMIC DNA]</scope>
    <source>
        <strain evidence="1 2">G2-14</strain>
    </source>
</reference>
<sequence length="143" mass="16607">MDTLSIDKLTTGFYYTISFDHPSEFDITSLKNFFYGEGILINNSFGKPVALTADAYANKLKAQVADHTLKHYFQREIFAKTEVFGKIAQRVSTYEYTFADNRAINMPRGVNYIQYLKVDGKWKITSMVWQDENEHHQIPAEYL</sequence>
<dbReference type="Gene3D" id="3.10.450.50">
    <property type="match status" value="1"/>
</dbReference>
<dbReference type="InterPro" id="IPR032710">
    <property type="entry name" value="NTF2-like_dom_sf"/>
</dbReference>
<dbReference type="KEGG" id="mmab:HQ865_09015"/>
<evidence type="ECO:0000313" key="1">
    <source>
        <dbReference type="EMBL" id="QKJ29888.1"/>
    </source>
</evidence>
<proteinExistence type="predicted"/>
<organism evidence="1 2">
    <name type="scientific">Mucilaginibacter mali</name>
    <dbReference type="NCBI Taxonomy" id="2740462"/>
    <lineage>
        <taxon>Bacteria</taxon>
        <taxon>Pseudomonadati</taxon>
        <taxon>Bacteroidota</taxon>
        <taxon>Sphingobacteriia</taxon>
        <taxon>Sphingobacteriales</taxon>
        <taxon>Sphingobacteriaceae</taxon>
        <taxon>Mucilaginibacter</taxon>
    </lineage>
</organism>
<dbReference type="SUPFAM" id="SSF54427">
    <property type="entry name" value="NTF2-like"/>
    <property type="match status" value="1"/>
</dbReference>